<dbReference type="EMBL" id="CM001402">
    <property type="protein sequence ID" value="EHO39905.1"/>
    <property type="molecule type" value="Genomic_DNA"/>
</dbReference>
<dbReference type="AlphaFoldDB" id="H1XNW5"/>
<dbReference type="Proteomes" id="UP000004671">
    <property type="component" value="Chromosome"/>
</dbReference>
<evidence type="ECO:0000313" key="2">
    <source>
        <dbReference type="Proteomes" id="UP000004671"/>
    </source>
</evidence>
<dbReference type="SUPFAM" id="SSF48452">
    <property type="entry name" value="TPR-like"/>
    <property type="match status" value="1"/>
</dbReference>
<accession>H1XNW5</accession>
<sequence precursor="true">MDCMSFTRLNRRTFYLGLFTVFFALIFAYGQEIDLKKQLYEISINNVKILYTNGDKAGAFKRLVKLEERFPDDALVKYMLAILYYWYREDPQQARRYFREAQKINPKYDRPPGNLTQDDLLEIFAPRGKSGANLKIVIAEIEKSIQRNKWKEAEVSFISGKQYIDQASPKIQAIYYLQGLRIYDKKKEEILSLYYFNKVKETFLSGKYKRQFEPFKEKYAPRWQRFKKLYADVGTVSNAISNYLNEKNIDELLIFLDLCSVIHAKNREVKFFLELKRLEAFLNIPNLKRAEKLYQSLSLQKINIQNAGYLATLDRLHSELLILKAEQIIRWEKARADSLMLVGLYDEGMAIYKSILERQKKGRLAARFGNELIYLALAKIHKDIGKYNNARKYLDRLKKTVQLQQRVNSLRDSIAKAELFEKTWQEKMQEAKKAWANANFDKVINTVRPLLQSPYLRYGMKFDTYNLLADAFAKKGYFYWAKHLKMVAMRYPLIEKSLTLDDVNKQLQPLYQQQRFYLMPPIARFKYPLKIRYYRNVEFLIKQHMYNDYVAGKKQVRFATKFMSSSSLPITSGAIYSIEFEEKGINKNLLVGAGILTMNGLMMLSR</sequence>
<reference evidence="1 2" key="1">
    <citation type="submission" date="2011-09" db="EMBL/GenBank/DDBJ databases">
        <title>The permanent draft genome of Caldithrix abyssi DSM 13497.</title>
        <authorList>
            <consortium name="US DOE Joint Genome Institute (JGI-PGF)"/>
            <person name="Lucas S."/>
            <person name="Han J."/>
            <person name="Lapidus A."/>
            <person name="Bruce D."/>
            <person name="Goodwin L."/>
            <person name="Pitluck S."/>
            <person name="Peters L."/>
            <person name="Kyrpides N."/>
            <person name="Mavromatis K."/>
            <person name="Ivanova N."/>
            <person name="Mikhailova N."/>
            <person name="Chertkov O."/>
            <person name="Detter J.C."/>
            <person name="Tapia R."/>
            <person name="Han C."/>
            <person name="Land M."/>
            <person name="Hauser L."/>
            <person name="Markowitz V."/>
            <person name="Cheng J.-F."/>
            <person name="Hugenholtz P."/>
            <person name="Woyke T."/>
            <person name="Wu D."/>
            <person name="Spring S."/>
            <person name="Brambilla E."/>
            <person name="Klenk H.-P."/>
            <person name="Eisen J.A."/>
        </authorList>
    </citation>
    <scope>NUCLEOTIDE SEQUENCE [LARGE SCALE GENOMIC DNA]</scope>
    <source>
        <strain evidence="1 2">DSM 13497</strain>
    </source>
</reference>
<dbReference type="HOGENOM" id="CLU_450329_0_0_0"/>
<name>H1XNW5_CALAY</name>
<dbReference type="InterPro" id="IPR011990">
    <property type="entry name" value="TPR-like_helical_dom_sf"/>
</dbReference>
<dbReference type="InParanoid" id="H1XNW5"/>
<keyword evidence="2" id="KW-1185">Reference proteome</keyword>
<evidence type="ECO:0008006" key="3">
    <source>
        <dbReference type="Google" id="ProtNLM"/>
    </source>
</evidence>
<proteinExistence type="predicted"/>
<gene>
    <name evidence="1" type="ORF">Calab_0256</name>
</gene>
<evidence type="ECO:0000313" key="1">
    <source>
        <dbReference type="EMBL" id="EHO39905.1"/>
    </source>
</evidence>
<protein>
    <recommendedName>
        <fullName evidence="3">Tetratricopeptide repeat-containing protein</fullName>
    </recommendedName>
</protein>
<dbReference type="STRING" id="880073.Cabys_3053"/>
<dbReference type="PaxDb" id="880073-Calab_0256"/>
<dbReference type="Gene3D" id="1.25.40.10">
    <property type="entry name" value="Tetratricopeptide repeat domain"/>
    <property type="match status" value="1"/>
</dbReference>
<organism evidence="1 2">
    <name type="scientific">Caldithrix abyssi DSM 13497</name>
    <dbReference type="NCBI Taxonomy" id="880073"/>
    <lineage>
        <taxon>Bacteria</taxon>
        <taxon>Pseudomonadati</taxon>
        <taxon>Calditrichota</taxon>
        <taxon>Calditrichia</taxon>
        <taxon>Calditrichales</taxon>
        <taxon>Calditrichaceae</taxon>
        <taxon>Caldithrix</taxon>
    </lineage>
</organism>